<evidence type="ECO:0000256" key="1">
    <source>
        <dbReference type="ARBA" id="ARBA00001968"/>
    </source>
</evidence>
<comment type="caution">
    <text evidence="4">The sequence shown here is derived from an EMBL/GenBank/DDBJ whole genome shotgun (WGS) entry which is preliminary data.</text>
</comment>
<dbReference type="InterPro" id="IPR006941">
    <property type="entry name" value="RNase_CAF1"/>
</dbReference>
<evidence type="ECO:0000313" key="4">
    <source>
        <dbReference type="EMBL" id="KAF5730466.1"/>
    </source>
</evidence>
<gene>
    <name evidence="4" type="ORF">HS088_TW19G00055</name>
</gene>
<dbReference type="GO" id="GO:0000175">
    <property type="term" value="F:3'-5'-RNA exonuclease activity"/>
    <property type="evidence" value="ECO:0007669"/>
    <property type="project" value="TreeGrafter"/>
</dbReference>
<keyword evidence="3" id="KW-1133">Transmembrane helix</keyword>
<accession>A0A7J7C9Q6</accession>
<organism evidence="4 5">
    <name type="scientific">Tripterygium wilfordii</name>
    <name type="common">Thunder God vine</name>
    <dbReference type="NCBI Taxonomy" id="458696"/>
    <lineage>
        <taxon>Eukaryota</taxon>
        <taxon>Viridiplantae</taxon>
        <taxon>Streptophyta</taxon>
        <taxon>Embryophyta</taxon>
        <taxon>Tracheophyta</taxon>
        <taxon>Spermatophyta</taxon>
        <taxon>Magnoliopsida</taxon>
        <taxon>eudicotyledons</taxon>
        <taxon>Gunneridae</taxon>
        <taxon>Pentapetalae</taxon>
        <taxon>rosids</taxon>
        <taxon>fabids</taxon>
        <taxon>Celastrales</taxon>
        <taxon>Celastraceae</taxon>
        <taxon>Tripterygium</taxon>
    </lineage>
</organism>
<dbReference type="AlphaFoldDB" id="A0A7J7C9Q6"/>
<dbReference type="InParanoid" id="A0A7J7C9Q6"/>
<dbReference type="PANTHER" id="PTHR15092:SF22">
    <property type="entry name" value="POLY(A)-SPECIFIC RIBONUCLEASE PNLDC1"/>
    <property type="match status" value="1"/>
</dbReference>
<keyword evidence="5" id="KW-1185">Reference proteome</keyword>
<reference evidence="4 5" key="1">
    <citation type="journal article" date="2020" name="Nat. Commun.">
        <title>Genome of Tripterygium wilfordii and identification of cytochrome P450 involved in triptolide biosynthesis.</title>
        <authorList>
            <person name="Tu L."/>
            <person name="Su P."/>
            <person name="Zhang Z."/>
            <person name="Gao L."/>
            <person name="Wang J."/>
            <person name="Hu T."/>
            <person name="Zhou J."/>
            <person name="Zhang Y."/>
            <person name="Zhao Y."/>
            <person name="Liu Y."/>
            <person name="Song Y."/>
            <person name="Tong Y."/>
            <person name="Lu Y."/>
            <person name="Yang J."/>
            <person name="Xu C."/>
            <person name="Jia M."/>
            <person name="Peters R.J."/>
            <person name="Huang L."/>
            <person name="Gao W."/>
        </authorList>
    </citation>
    <scope>NUCLEOTIDE SEQUENCE [LARGE SCALE GENOMIC DNA]</scope>
    <source>
        <strain evidence="5">cv. XIE 37</strain>
        <tissue evidence="4">Leaf</tissue>
    </source>
</reference>
<comment type="similarity">
    <text evidence="2">Belongs to the CAF1 family.</text>
</comment>
<dbReference type="GO" id="GO:0003723">
    <property type="term" value="F:RNA binding"/>
    <property type="evidence" value="ECO:0007669"/>
    <property type="project" value="TreeGrafter"/>
</dbReference>
<sequence length="741" mass="83671">MPKTAKQWPFRAISLSRALSRSCSTTTATSAVPPPPPSFPLKHVTRSNFESALADLRSVVRAADFVAIDLEMTGVTSSPWRESFEFDRFDVRYLKVKDSAEKFAVVQFGVCPFRWDSQSLSFIAHPSVSLLFTCFFAFLILRHNFFVFPRQELLVDGSSYEFLCQTTSIDFLAKYQFDFNACINGGISYLSRVQEDEAVTRLNLLYEDCQLGSRHSLKEVRDTPLVSMTDVFFSERMKIRLGEWHDALLRDRNLGSPIKRTLNDSNQPFQTIFFKMRPALALNGFTSHQLKLIQSVSKKHFKDLAYICMNGEGSSSQHLVVYTDSEHDKDLLMKEVKDEHRKGEEMKIKNTIGFRHVIDLLSSEQKLIVGHNCFLDVAHIYSKFFGPLPSTAEKFVTSVNKYFPQIIDTKVLLNANDILQLRMKRSSTSLSSAFSSLCPQIALGSQRSDLFFQSRVKVEVQVDDTRSSIWSSGAKHEAGYDAFMTGCIFAQACSHLGIDFKVFSPTEHLANSEKLQKHMNLLYLSWTNGDTIDLSTGHRTAGILSSSNLKKRYPKILFENIVLVWGFPSKLKAMEIKECVCKVFGPTSVTSIYHLDETAVFVQFGSAELVSEFLVLKETLERNDNAISVLHPLSKLLEGGNTHAADYGTYKEICSSPISKVLFADQAEAVGIKWKTKLVESEVEVRTQDHECSHKQSTVNSDSDSIQKNRRKIDYAIRSSGHDINDSIYDTEIKQISAANL</sequence>
<evidence type="ECO:0000313" key="5">
    <source>
        <dbReference type="Proteomes" id="UP000593562"/>
    </source>
</evidence>
<dbReference type="Gene3D" id="3.30.420.10">
    <property type="entry name" value="Ribonuclease H-like superfamily/Ribonuclease H"/>
    <property type="match status" value="2"/>
</dbReference>
<dbReference type="Pfam" id="PF04857">
    <property type="entry name" value="CAF1"/>
    <property type="match status" value="1"/>
</dbReference>
<name>A0A7J7C9Q6_TRIWF</name>
<dbReference type="PANTHER" id="PTHR15092">
    <property type="entry name" value="POLY A -SPECIFIC RIBONUCLEASE/TARGET OF EGR1, MEMBER 1"/>
    <property type="match status" value="1"/>
</dbReference>
<comment type="cofactor">
    <cofactor evidence="1">
        <name>a divalent metal cation</name>
        <dbReference type="ChEBI" id="CHEBI:60240"/>
    </cofactor>
</comment>
<dbReference type="FunCoup" id="A0A7J7C9Q6">
    <property type="interactions" value="3424"/>
</dbReference>
<proteinExistence type="inferred from homology"/>
<protein>
    <submittedName>
        <fullName evidence="4">Poly(A)-specific ribonuclease PARN isoform 1</fullName>
    </submittedName>
</protein>
<dbReference type="InterPro" id="IPR036397">
    <property type="entry name" value="RNaseH_sf"/>
</dbReference>
<dbReference type="Proteomes" id="UP000593562">
    <property type="component" value="Unassembled WGS sequence"/>
</dbReference>
<feature type="transmembrane region" description="Helical" evidence="3">
    <location>
        <begin position="122"/>
        <end position="141"/>
    </location>
</feature>
<dbReference type="InterPro" id="IPR051181">
    <property type="entry name" value="CAF1_poly(A)_ribonucleases"/>
</dbReference>
<evidence type="ECO:0000256" key="2">
    <source>
        <dbReference type="ARBA" id="ARBA00008372"/>
    </source>
</evidence>
<dbReference type="SUPFAM" id="SSF53098">
    <property type="entry name" value="Ribonuclease H-like"/>
    <property type="match status" value="1"/>
</dbReference>
<keyword evidence="3" id="KW-0812">Transmembrane</keyword>
<dbReference type="InterPro" id="IPR012337">
    <property type="entry name" value="RNaseH-like_sf"/>
</dbReference>
<keyword evidence="3" id="KW-0472">Membrane</keyword>
<dbReference type="EMBL" id="JAAARO010000019">
    <property type="protein sequence ID" value="KAF5730466.1"/>
    <property type="molecule type" value="Genomic_DNA"/>
</dbReference>
<evidence type="ECO:0000256" key="3">
    <source>
        <dbReference type="SAM" id="Phobius"/>
    </source>
</evidence>